<proteinExistence type="predicted"/>
<evidence type="ECO:0000313" key="2">
    <source>
        <dbReference type="EMBL" id="QJA51574.1"/>
    </source>
</evidence>
<accession>A0A6H1ZVH5</accession>
<gene>
    <name evidence="2" type="ORF">TM448A02208_0007</name>
    <name evidence="3" type="ORF">TM448B00673_0012</name>
</gene>
<feature type="transmembrane region" description="Helical" evidence="1">
    <location>
        <begin position="7"/>
        <end position="24"/>
    </location>
</feature>
<keyword evidence="1" id="KW-1133">Transmembrane helix</keyword>
<reference evidence="2" key="1">
    <citation type="submission" date="2020-03" db="EMBL/GenBank/DDBJ databases">
        <title>The deep terrestrial virosphere.</title>
        <authorList>
            <person name="Holmfeldt K."/>
            <person name="Nilsson E."/>
            <person name="Simone D."/>
            <person name="Lopez-Fernandez M."/>
            <person name="Wu X."/>
            <person name="de Brujin I."/>
            <person name="Lundin D."/>
            <person name="Andersson A."/>
            <person name="Bertilsson S."/>
            <person name="Dopson M."/>
        </authorList>
    </citation>
    <scope>NUCLEOTIDE SEQUENCE</scope>
    <source>
        <strain evidence="2">TM448A02208</strain>
        <strain evidence="3">TM448B00673</strain>
    </source>
</reference>
<keyword evidence="1" id="KW-0472">Membrane</keyword>
<dbReference type="AlphaFoldDB" id="A0A6H1ZVH5"/>
<evidence type="ECO:0000313" key="3">
    <source>
        <dbReference type="EMBL" id="QJH96241.1"/>
    </source>
</evidence>
<evidence type="ECO:0000256" key="1">
    <source>
        <dbReference type="SAM" id="Phobius"/>
    </source>
</evidence>
<name>A0A6H1ZVH5_9ZZZZ</name>
<feature type="transmembrane region" description="Helical" evidence="1">
    <location>
        <begin position="44"/>
        <end position="62"/>
    </location>
</feature>
<dbReference type="EMBL" id="MT144644">
    <property type="protein sequence ID" value="QJH96241.1"/>
    <property type="molecule type" value="Genomic_DNA"/>
</dbReference>
<organism evidence="2">
    <name type="scientific">viral metagenome</name>
    <dbReference type="NCBI Taxonomy" id="1070528"/>
    <lineage>
        <taxon>unclassified sequences</taxon>
        <taxon>metagenomes</taxon>
        <taxon>organismal metagenomes</taxon>
    </lineage>
</organism>
<protein>
    <submittedName>
        <fullName evidence="2">Uncharacterized protein</fullName>
    </submittedName>
</protein>
<dbReference type="EMBL" id="MT144274">
    <property type="protein sequence ID" value="QJA51574.1"/>
    <property type="molecule type" value="Genomic_DNA"/>
</dbReference>
<keyword evidence="1" id="KW-0812">Transmembrane</keyword>
<sequence length="64" mass="7580">MISIKCAIWCLLWIIGGNIFYFLNFREIITDVYLFRESSVVPSIVVWFLAIWAIYCVVSILWQC</sequence>